<evidence type="ECO:0000256" key="1">
    <source>
        <dbReference type="ARBA" id="ARBA00007047"/>
    </source>
</evidence>
<organism evidence="3 4">
    <name type="scientific">Peribacillus frigoritolerans</name>
    <dbReference type="NCBI Taxonomy" id="450367"/>
    <lineage>
        <taxon>Bacteria</taxon>
        <taxon>Bacillati</taxon>
        <taxon>Bacillota</taxon>
        <taxon>Bacilli</taxon>
        <taxon>Bacillales</taxon>
        <taxon>Bacillaceae</taxon>
        <taxon>Peribacillus</taxon>
    </lineage>
</organism>
<reference evidence="3" key="1">
    <citation type="submission" date="2023-06" db="EMBL/GenBank/DDBJ databases">
        <title>Comparative genomics of Bacillaceae isolates and their secondary metabolite potential.</title>
        <authorList>
            <person name="Song L."/>
            <person name="Nielsen L.J."/>
            <person name="Mohite O."/>
            <person name="Xu X."/>
            <person name="Weber T."/>
            <person name="Kovacs A.T."/>
        </authorList>
    </citation>
    <scope>NUCLEOTIDE SEQUENCE</scope>
    <source>
        <strain evidence="3">G1S1</strain>
    </source>
</reference>
<dbReference type="InterPro" id="IPR012791">
    <property type="entry name" value="3-oxoacid_CoA-transf_B"/>
</dbReference>
<gene>
    <name evidence="3" type="ORF">QUF85_16800</name>
</gene>
<dbReference type="Proteomes" id="UP001238973">
    <property type="component" value="Unassembled WGS sequence"/>
</dbReference>
<dbReference type="GO" id="GO:0008410">
    <property type="term" value="F:CoA-transferase activity"/>
    <property type="evidence" value="ECO:0007669"/>
    <property type="project" value="InterPro"/>
</dbReference>
<dbReference type="EMBL" id="JAUCFI010000003">
    <property type="protein sequence ID" value="MDM5284938.1"/>
    <property type="molecule type" value="Genomic_DNA"/>
</dbReference>
<keyword evidence="2" id="KW-0808">Transferase</keyword>
<dbReference type="InterPro" id="IPR037171">
    <property type="entry name" value="NagB/RpiA_transferase-like"/>
</dbReference>
<dbReference type="SUPFAM" id="SSF100950">
    <property type="entry name" value="NagB/RpiA/CoA transferase-like"/>
    <property type="match status" value="1"/>
</dbReference>
<dbReference type="SMART" id="SM00882">
    <property type="entry name" value="CoA_trans"/>
    <property type="match status" value="1"/>
</dbReference>
<name>A0AAJ1VEQ0_9BACI</name>
<evidence type="ECO:0000313" key="3">
    <source>
        <dbReference type="EMBL" id="MDM5284938.1"/>
    </source>
</evidence>
<comment type="caution">
    <text evidence="3">The sequence shown here is derived from an EMBL/GenBank/DDBJ whole genome shotgun (WGS) entry which is preliminary data.</text>
</comment>
<evidence type="ECO:0000256" key="2">
    <source>
        <dbReference type="ARBA" id="ARBA00022679"/>
    </source>
</evidence>
<comment type="similarity">
    <text evidence="1">Belongs to the 3-oxoacid CoA-transferase subunit B family.</text>
</comment>
<dbReference type="PANTHER" id="PTHR13707:SF60">
    <property type="entry name" value="ACETATE COA-TRANSFERASE SUBUNIT ALPHA"/>
    <property type="match status" value="1"/>
</dbReference>
<dbReference type="AlphaFoldDB" id="A0AAJ1VEQ0"/>
<dbReference type="Gene3D" id="3.40.1080.10">
    <property type="entry name" value="Glutaconate Coenzyme A-transferase"/>
    <property type="match status" value="1"/>
</dbReference>
<evidence type="ECO:0000313" key="4">
    <source>
        <dbReference type="Proteomes" id="UP001238973"/>
    </source>
</evidence>
<dbReference type="RefSeq" id="WP_289350246.1">
    <property type="nucleotide sequence ID" value="NZ_JAUCFI010000003.1"/>
</dbReference>
<proteinExistence type="inferred from homology"/>
<dbReference type="Pfam" id="PF01144">
    <property type="entry name" value="CoA_trans"/>
    <property type="match status" value="1"/>
</dbReference>
<dbReference type="PANTHER" id="PTHR13707">
    <property type="entry name" value="KETOACID-COENZYME A TRANSFERASE"/>
    <property type="match status" value="1"/>
</dbReference>
<sequence length="221" mass="23672">MGLGTRDRNRIAKRAAAEISDGMLVNLGIGIPSLVPNHLWDDHKVMFHAENGLVGIGSTPETGKEDAHLCNAGGLPITIRAGASYCDSTVAFGMIRRGRVDITILGALQVSQAGDLANWIVPGKRVPGMGGAMELAAKAKKVIVLMEHNDKVGMSKLVKTCTLPLTAQKCVHMIITELGVFSVTSEGLLLTDLFDTSSIEEIRNRTEASFTVSENIHKLKE</sequence>
<dbReference type="InterPro" id="IPR004165">
    <property type="entry name" value="CoA_trans_fam_I"/>
</dbReference>
<protein>
    <submittedName>
        <fullName evidence="3">3-oxoacid CoA-transferase subunit B</fullName>
    </submittedName>
</protein>
<dbReference type="NCBIfam" id="TIGR02428">
    <property type="entry name" value="pcaJ_scoB_fam"/>
    <property type="match status" value="1"/>
</dbReference>
<accession>A0AAJ1VEQ0</accession>